<dbReference type="InterPro" id="IPR052021">
    <property type="entry name" value="Type-I_RS_S_subunit"/>
</dbReference>
<dbReference type="SUPFAM" id="SSF116734">
    <property type="entry name" value="DNA methylase specificity domain"/>
    <property type="match status" value="2"/>
</dbReference>
<keyword evidence="2" id="KW-0680">Restriction system</keyword>
<accession>A0A9E4ZHL2</accession>
<keyword evidence="5" id="KW-0540">Nuclease</keyword>
<evidence type="ECO:0000256" key="3">
    <source>
        <dbReference type="ARBA" id="ARBA00023125"/>
    </source>
</evidence>
<reference evidence="5" key="1">
    <citation type="journal article" date="2021" name="mSystems">
        <title>Bacteria and Archaea Synergistically Convert Glycine Betaine to Biogenic Methane in the Formosa Cold Seep of the South China Sea.</title>
        <authorList>
            <person name="Li L."/>
            <person name="Zhang W."/>
            <person name="Zhang S."/>
            <person name="Song L."/>
            <person name="Sun Q."/>
            <person name="Zhang H."/>
            <person name="Xiang H."/>
            <person name="Dong X."/>
        </authorList>
    </citation>
    <scope>NUCLEOTIDE SEQUENCE</scope>
    <source>
        <strain evidence="5">LLY</strain>
    </source>
</reference>
<comment type="caution">
    <text evidence="5">The sequence shown here is derived from an EMBL/GenBank/DDBJ whole genome shotgun (WGS) entry which is preliminary data.</text>
</comment>
<dbReference type="EMBL" id="JAGSOI010000062">
    <property type="protein sequence ID" value="MCM1987650.1"/>
    <property type="molecule type" value="Genomic_DNA"/>
</dbReference>
<organism evidence="5 6">
    <name type="scientific">Methanococcoides seepicolus</name>
    <dbReference type="NCBI Taxonomy" id="2828780"/>
    <lineage>
        <taxon>Archaea</taxon>
        <taxon>Methanobacteriati</taxon>
        <taxon>Methanobacteriota</taxon>
        <taxon>Stenosarchaea group</taxon>
        <taxon>Methanomicrobia</taxon>
        <taxon>Methanosarcinales</taxon>
        <taxon>Methanosarcinaceae</taxon>
        <taxon>Methanococcoides</taxon>
    </lineage>
</organism>
<reference evidence="5" key="2">
    <citation type="submission" date="2021-04" db="EMBL/GenBank/DDBJ databases">
        <authorList>
            <person name="Dong X."/>
        </authorList>
    </citation>
    <scope>NUCLEOTIDE SEQUENCE</scope>
    <source>
        <strain evidence="5">LLY</strain>
    </source>
</reference>
<sequence length="402" mass="45298">MVRDGYKMTELGEIPVEWDVVPLNDFTDKMTSGGTPNRGKNEYYENGDICWIKTGELKDKDIFGTDEKITNIGLKFSSAKIYPVKTVLIAMYGATIGKLGILRVESSSNQACCAFISKKNDYIYLFYWLLYNRKNLISLGAGGGQPNISQEILRNVKIPLPPLPEQQKIASILSSVDETIEETEALIEKYQHVKKGLMSDLLTKGIDEVGCVRSEQTHEFKDSVLGKVPVEWDLRKLESVATLQRGYDLPIQVRNEGINPVYGSNGINGCHSESMVKGPGVLTGRSGTIGFVYYSHVDYWPLNTTLYVKDFHGNYPKFIWRLLQSLNLKKYSAATGVPSLNRNFIHPEIIKLPPLPEQKRIAEILTSADQHIEKEEAYRDKLLQMKKGLMQDLLTGRVRVTV</sequence>
<keyword evidence="6" id="KW-1185">Reference proteome</keyword>
<dbReference type="GO" id="GO:0003677">
    <property type="term" value="F:DNA binding"/>
    <property type="evidence" value="ECO:0007669"/>
    <property type="project" value="UniProtKB-KW"/>
</dbReference>
<dbReference type="PANTHER" id="PTHR30408:SF12">
    <property type="entry name" value="TYPE I RESTRICTION ENZYME MJAVIII SPECIFICITY SUBUNIT"/>
    <property type="match status" value="1"/>
</dbReference>
<dbReference type="InterPro" id="IPR044946">
    <property type="entry name" value="Restrct_endonuc_typeI_TRD_sf"/>
</dbReference>
<dbReference type="GO" id="GO:0009307">
    <property type="term" value="P:DNA restriction-modification system"/>
    <property type="evidence" value="ECO:0007669"/>
    <property type="project" value="UniProtKB-KW"/>
</dbReference>
<dbReference type="InterPro" id="IPR000055">
    <property type="entry name" value="Restrct_endonuc_typeI_TRD"/>
</dbReference>
<dbReference type="RefSeq" id="WP_250868995.1">
    <property type="nucleotide sequence ID" value="NZ_JAGSOI010000062.1"/>
</dbReference>
<dbReference type="CDD" id="cd17267">
    <property type="entry name" value="RMtype1_S_EcoAO83I-TRD1-CR1_like"/>
    <property type="match status" value="1"/>
</dbReference>
<gene>
    <name evidence="5" type="ORF">KDK67_11780</name>
</gene>
<name>A0A9E4ZHL2_9EURY</name>
<evidence type="ECO:0000256" key="1">
    <source>
        <dbReference type="ARBA" id="ARBA00010923"/>
    </source>
</evidence>
<dbReference type="AlphaFoldDB" id="A0A9E4ZHL2"/>
<keyword evidence="5" id="KW-0378">Hydrolase</keyword>
<dbReference type="GO" id="GO:0016787">
    <property type="term" value="F:hydrolase activity"/>
    <property type="evidence" value="ECO:0007669"/>
    <property type="project" value="UniProtKB-KW"/>
</dbReference>
<dbReference type="EC" id="3.1.21.-" evidence="5"/>
<evidence type="ECO:0000313" key="5">
    <source>
        <dbReference type="EMBL" id="MCM1987650.1"/>
    </source>
</evidence>
<dbReference type="Gene3D" id="3.90.220.20">
    <property type="entry name" value="DNA methylase specificity domains"/>
    <property type="match status" value="2"/>
</dbReference>
<dbReference type="PANTHER" id="PTHR30408">
    <property type="entry name" value="TYPE-1 RESTRICTION ENZYME ECOKI SPECIFICITY PROTEIN"/>
    <property type="match status" value="1"/>
</dbReference>
<evidence type="ECO:0000313" key="6">
    <source>
        <dbReference type="Proteomes" id="UP001056766"/>
    </source>
</evidence>
<dbReference type="CDD" id="cd17515">
    <property type="entry name" value="RMtype1_S_MjaORF132P_Sau1132ORF3780P-TRD1-CR1_like"/>
    <property type="match status" value="1"/>
</dbReference>
<keyword evidence="3" id="KW-0238">DNA-binding</keyword>
<dbReference type="GO" id="GO:0004519">
    <property type="term" value="F:endonuclease activity"/>
    <property type="evidence" value="ECO:0007669"/>
    <property type="project" value="UniProtKB-KW"/>
</dbReference>
<comment type="similarity">
    <text evidence="1">Belongs to the type-I restriction system S methylase family.</text>
</comment>
<feature type="domain" description="Type I restriction modification DNA specificity" evidence="4">
    <location>
        <begin position="15"/>
        <end position="187"/>
    </location>
</feature>
<protein>
    <submittedName>
        <fullName evidence="5">Restriction endonuclease subunit S</fullName>
        <ecNumber evidence="5">3.1.21.-</ecNumber>
    </submittedName>
</protein>
<dbReference type="Gene3D" id="1.10.287.1120">
    <property type="entry name" value="Bipartite methylase S protein"/>
    <property type="match status" value="1"/>
</dbReference>
<dbReference type="Proteomes" id="UP001056766">
    <property type="component" value="Unassembled WGS sequence"/>
</dbReference>
<dbReference type="Pfam" id="PF01420">
    <property type="entry name" value="Methylase_S"/>
    <property type="match status" value="2"/>
</dbReference>
<feature type="domain" description="Type I restriction modification DNA specificity" evidence="4">
    <location>
        <begin position="229"/>
        <end position="376"/>
    </location>
</feature>
<keyword evidence="5" id="KW-0255">Endonuclease</keyword>
<evidence type="ECO:0000256" key="2">
    <source>
        <dbReference type="ARBA" id="ARBA00022747"/>
    </source>
</evidence>
<proteinExistence type="inferred from homology"/>
<evidence type="ECO:0000259" key="4">
    <source>
        <dbReference type="Pfam" id="PF01420"/>
    </source>
</evidence>